<dbReference type="SUPFAM" id="SSF111369">
    <property type="entry name" value="HlyD-like secretion proteins"/>
    <property type="match status" value="1"/>
</dbReference>
<evidence type="ECO:0000256" key="3">
    <source>
        <dbReference type="ARBA" id="ARBA00023054"/>
    </source>
</evidence>
<dbReference type="InterPro" id="IPR006143">
    <property type="entry name" value="RND_pump_MFP"/>
</dbReference>
<dbReference type="Pfam" id="PF25967">
    <property type="entry name" value="RND-MFP_C"/>
    <property type="match status" value="1"/>
</dbReference>
<evidence type="ECO:0000313" key="9">
    <source>
        <dbReference type="Proteomes" id="UP000825799"/>
    </source>
</evidence>
<feature type="transmembrane region" description="Helical" evidence="4">
    <location>
        <begin position="24"/>
        <end position="45"/>
    </location>
</feature>
<keyword evidence="4" id="KW-1133">Transmembrane helix</keyword>
<accession>A0ABX8WIB4</accession>
<dbReference type="InterPro" id="IPR058792">
    <property type="entry name" value="Beta-barrel_RND_2"/>
</dbReference>
<evidence type="ECO:0000313" key="8">
    <source>
        <dbReference type="EMBL" id="QYO76040.1"/>
    </source>
</evidence>
<dbReference type="InterPro" id="IPR050465">
    <property type="entry name" value="UPF0194_transport"/>
</dbReference>
<comment type="subcellular location">
    <subcellularLocation>
        <location evidence="1">Cell envelope</location>
    </subcellularLocation>
</comment>
<dbReference type="NCBIfam" id="TIGR01730">
    <property type="entry name" value="RND_mfp"/>
    <property type="match status" value="1"/>
</dbReference>
<dbReference type="InterPro" id="IPR058647">
    <property type="entry name" value="BSH_CzcB-like"/>
</dbReference>
<evidence type="ECO:0000256" key="1">
    <source>
        <dbReference type="ARBA" id="ARBA00004196"/>
    </source>
</evidence>
<keyword evidence="9" id="KW-1185">Reference proteome</keyword>
<dbReference type="Proteomes" id="UP000825799">
    <property type="component" value="Chromosome"/>
</dbReference>
<keyword evidence="3" id="KW-0175">Coiled coil</keyword>
<dbReference type="Gene3D" id="6.20.50.140">
    <property type="match status" value="1"/>
</dbReference>
<dbReference type="EMBL" id="CP080590">
    <property type="protein sequence ID" value="QYO76040.1"/>
    <property type="molecule type" value="Genomic_DNA"/>
</dbReference>
<dbReference type="Pfam" id="PF25973">
    <property type="entry name" value="BSH_CzcB"/>
    <property type="match status" value="1"/>
</dbReference>
<feature type="domain" description="CzcB-like barrel-sandwich hybrid" evidence="7">
    <location>
        <begin position="81"/>
        <end position="238"/>
    </location>
</feature>
<dbReference type="InterPro" id="IPR058627">
    <property type="entry name" value="MdtA-like_C"/>
</dbReference>
<dbReference type="Pfam" id="PF25954">
    <property type="entry name" value="Beta-barrel_RND_2"/>
    <property type="match status" value="1"/>
</dbReference>
<dbReference type="RefSeq" id="WP_220304533.1">
    <property type="nucleotide sequence ID" value="NZ_CP080590.1"/>
</dbReference>
<keyword evidence="4" id="KW-0472">Membrane</keyword>
<dbReference type="Gene3D" id="2.40.30.170">
    <property type="match status" value="1"/>
</dbReference>
<organism evidence="8 9">
    <name type="scientific">Devosia salina</name>
    <dbReference type="NCBI Taxonomy" id="2860336"/>
    <lineage>
        <taxon>Bacteria</taxon>
        <taxon>Pseudomonadati</taxon>
        <taxon>Pseudomonadota</taxon>
        <taxon>Alphaproteobacteria</taxon>
        <taxon>Hyphomicrobiales</taxon>
        <taxon>Devosiaceae</taxon>
        <taxon>Devosia</taxon>
    </lineage>
</organism>
<protein>
    <submittedName>
        <fullName evidence="8">Efflux RND transporter periplasmic adaptor subunit</fullName>
    </submittedName>
</protein>
<reference evidence="8 9" key="1">
    <citation type="submission" date="2021-08" db="EMBL/GenBank/DDBJ databases">
        <title>Devosia salina sp. nov., isolated from the South China Sea sediment.</title>
        <authorList>
            <person name="Zhou Z."/>
        </authorList>
    </citation>
    <scope>NUCLEOTIDE SEQUENCE [LARGE SCALE GENOMIC DNA]</scope>
    <source>
        <strain evidence="8 9">SCS-3</strain>
    </source>
</reference>
<dbReference type="Gene3D" id="2.40.50.100">
    <property type="match status" value="1"/>
</dbReference>
<evidence type="ECO:0000259" key="7">
    <source>
        <dbReference type="Pfam" id="PF25973"/>
    </source>
</evidence>
<sequence>MLKKVPDVAQVLAQEDQRSRRRRLVGWLLFAALAALVALAAWWWFAGSDGRNDQQFVTELAGLADIRVVVVAAGSLEPIGTAAVSSTISGTIESVSVRPNDLVSKGQVLARLDMRDLDSRLAAAVAMSKSQEANLLVANINLADAEAALARTDTLSSGQSVSARDLELAASAVKRAQAQQGVADAQLRAAQADLQAARNDFEKACICSPIEGVVLEANITPGQAITGAGVGQSLFVIAEDLRRLDLQVDIDEADVGSVREGDAATFAVEAWPGRTFSGVIREIRFAPQVVEGVVSYRALLDVDNSEMLLRPGMTATADIVVDEVDSVLSVPNAALRFSFAGTADSGLFDTMMPTSSIQTPDGASRTVWILRDGKPTEAEVTVGLSDGQRSQITSGNIEPGDAVIVGTAVR</sequence>
<proteinExistence type="inferred from homology"/>
<dbReference type="PANTHER" id="PTHR32347:SF14">
    <property type="entry name" value="EFFLUX SYSTEM COMPONENT YKNX-RELATED"/>
    <property type="match status" value="1"/>
</dbReference>
<name>A0ABX8WIB4_9HYPH</name>
<keyword evidence="4" id="KW-0812">Transmembrane</keyword>
<feature type="domain" description="Multidrug resistance protein MdtA-like C-terminal permuted SH3" evidence="6">
    <location>
        <begin position="352"/>
        <end position="407"/>
    </location>
</feature>
<dbReference type="Gene3D" id="6.10.140.1990">
    <property type="match status" value="1"/>
</dbReference>
<evidence type="ECO:0000259" key="5">
    <source>
        <dbReference type="Pfam" id="PF25954"/>
    </source>
</evidence>
<comment type="similarity">
    <text evidence="2">Belongs to the membrane fusion protein (MFP) (TC 8.A.1) family.</text>
</comment>
<feature type="domain" description="CusB-like beta-barrel" evidence="5">
    <location>
        <begin position="246"/>
        <end position="319"/>
    </location>
</feature>
<evidence type="ECO:0000256" key="2">
    <source>
        <dbReference type="ARBA" id="ARBA00009477"/>
    </source>
</evidence>
<evidence type="ECO:0000256" key="4">
    <source>
        <dbReference type="SAM" id="Phobius"/>
    </source>
</evidence>
<dbReference type="PANTHER" id="PTHR32347">
    <property type="entry name" value="EFFLUX SYSTEM COMPONENT YKNX-RELATED"/>
    <property type="match status" value="1"/>
</dbReference>
<dbReference type="InterPro" id="IPR030190">
    <property type="entry name" value="MacA_alpha-hairpin_sf"/>
</dbReference>
<evidence type="ECO:0000259" key="6">
    <source>
        <dbReference type="Pfam" id="PF25967"/>
    </source>
</evidence>
<gene>
    <name evidence="8" type="ORF">K1X15_15635</name>
</gene>